<dbReference type="Pfam" id="PF00060">
    <property type="entry name" value="Lig_chan"/>
    <property type="match status" value="1"/>
</dbReference>
<dbReference type="KEGG" id="dpa:109534910"/>
<feature type="domain" description="Ionotropic glutamate receptor C-terminal" evidence="10">
    <location>
        <begin position="258"/>
        <end position="526"/>
    </location>
</feature>
<comment type="similarity">
    <text evidence="2">Belongs to the glutamate-gated ion channel (TC 1.A.10.1) family.</text>
</comment>
<reference evidence="12" key="1">
    <citation type="journal article" date="2013" name="Genome Biol.">
        <title>Draft genome of the mountain pine beetle, Dendroctonus ponderosae Hopkins, a major forest pest.</title>
        <authorList>
            <person name="Keeling C.I."/>
            <person name="Yuen M.M."/>
            <person name="Liao N.Y."/>
            <person name="Docking T.R."/>
            <person name="Chan S.K."/>
            <person name="Taylor G.A."/>
            <person name="Palmquist D.L."/>
            <person name="Jackman S.D."/>
            <person name="Nguyen A."/>
            <person name="Li M."/>
            <person name="Henderson H."/>
            <person name="Janes J.K."/>
            <person name="Zhao Y."/>
            <person name="Pandoh P."/>
            <person name="Moore R."/>
            <person name="Sperling F.A."/>
            <person name="Huber D.P."/>
            <person name="Birol I."/>
            <person name="Jones S.J."/>
            <person name="Bohlmann J."/>
        </authorList>
    </citation>
    <scope>NUCLEOTIDE SEQUENCE</scope>
</reference>
<dbReference type="PANTHER" id="PTHR42643">
    <property type="entry name" value="IONOTROPIC RECEPTOR 20A-RELATED"/>
    <property type="match status" value="1"/>
</dbReference>
<evidence type="ECO:0000313" key="11">
    <source>
        <dbReference type="EnsemblMetazoa" id="XP_019756264.1"/>
    </source>
</evidence>
<protein>
    <recommendedName>
        <fullName evidence="10">Ionotropic glutamate receptor C-terminal domain-containing protein</fullName>
    </recommendedName>
</protein>
<dbReference type="Gene3D" id="3.40.190.10">
    <property type="entry name" value="Periplasmic binding protein-like II"/>
    <property type="match status" value="1"/>
</dbReference>
<dbReference type="InterPro" id="IPR052192">
    <property type="entry name" value="Insect_Ionotropic_Sensory_Rcpt"/>
</dbReference>
<evidence type="ECO:0000256" key="9">
    <source>
        <dbReference type="SAM" id="Phobius"/>
    </source>
</evidence>
<evidence type="ECO:0000256" key="8">
    <source>
        <dbReference type="ARBA" id="ARBA00023180"/>
    </source>
</evidence>
<evidence type="ECO:0000256" key="5">
    <source>
        <dbReference type="ARBA" id="ARBA00022989"/>
    </source>
</evidence>
<accession>A0AAR5P577</accession>
<evidence type="ECO:0000256" key="6">
    <source>
        <dbReference type="ARBA" id="ARBA00023136"/>
    </source>
</evidence>
<organism evidence="11 12">
    <name type="scientific">Dendroctonus ponderosae</name>
    <name type="common">Mountain pine beetle</name>
    <dbReference type="NCBI Taxonomy" id="77166"/>
    <lineage>
        <taxon>Eukaryota</taxon>
        <taxon>Metazoa</taxon>
        <taxon>Ecdysozoa</taxon>
        <taxon>Arthropoda</taxon>
        <taxon>Hexapoda</taxon>
        <taxon>Insecta</taxon>
        <taxon>Pterygota</taxon>
        <taxon>Neoptera</taxon>
        <taxon>Endopterygota</taxon>
        <taxon>Coleoptera</taxon>
        <taxon>Polyphaga</taxon>
        <taxon>Cucujiformia</taxon>
        <taxon>Curculionidae</taxon>
        <taxon>Scolytinae</taxon>
        <taxon>Dendroctonus</taxon>
    </lineage>
</organism>
<proteinExistence type="inferred from homology"/>
<dbReference type="SUPFAM" id="SSF53850">
    <property type="entry name" value="Periplasmic binding protein-like II"/>
    <property type="match status" value="1"/>
</dbReference>
<evidence type="ECO:0000256" key="3">
    <source>
        <dbReference type="ARBA" id="ARBA00022475"/>
    </source>
</evidence>
<dbReference type="GO" id="GO:0005886">
    <property type="term" value="C:plasma membrane"/>
    <property type="evidence" value="ECO:0007669"/>
    <property type="project" value="UniProtKB-SubCell"/>
</dbReference>
<keyword evidence="12" id="KW-1185">Reference proteome</keyword>
<dbReference type="GO" id="GO:0015276">
    <property type="term" value="F:ligand-gated monoatomic ion channel activity"/>
    <property type="evidence" value="ECO:0007669"/>
    <property type="project" value="InterPro"/>
</dbReference>
<dbReference type="PANTHER" id="PTHR42643:SF24">
    <property type="entry name" value="IONOTROPIC RECEPTOR 60A"/>
    <property type="match status" value="1"/>
</dbReference>
<comment type="subcellular location">
    <subcellularLocation>
        <location evidence="1">Cell membrane</location>
        <topology evidence="1">Multi-pass membrane protein</topology>
    </subcellularLocation>
</comment>
<keyword evidence="3" id="KW-1003">Cell membrane</keyword>
<feature type="transmembrane region" description="Helical" evidence="9">
    <location>
        <begin position="519"/>
        <end position="539"/>
    </location>
</feature>
<dbReference type="CTD" id="42471"/>
<reference evidence="11" key="2">
    <citation type="submission" date="2024-08" db="UniProtKB">
        <authorList>
            <consortium name="EnsemblMetazoa"/>
        </authorList>
    </citation>
    <scope>IDENTIFICATION</scope>
</reference>
<dbReference type="EnsemblMetazoa" id="XM_019900705.1">
    <property type="protein sequence ID" value="XP_019756264.1"/>
    <property type="gene ID" value="LOC109534910"/>
</dbReference>
<dbReference type="AlphaFoldDB" id="A0AAR5P577"/>
<dbReference type="InterPro" id="IPR001320">
    <property type="entry name" value="Iontro_rcpt_C"/>
</dbReference>
<evidence type="ECO:0000259" key="10">
    <source>
        <dbReference type="Pfam" id="PF00060"/>
    </source>
</evidence>
<evidence type="ECO:0000256" key="1">
    <source>
        <dbReference type="ARBA" id="ARBA00004651"/>
    </source>
</evidence>
<keyword evidence="7" id="KW-0675">Receptor</keyword>
<dbReference type="GeneID" id="109534910"/>
<keyword evidence="8" id="KW-0325">Glycoprotein</keyword>
<evidence type="ECO:0000256" key="7">
    <source>
        <dbReference type="ARBA" id="ARBA00023170"/>
    </source>
</evidence>
<dbReference type="GO" id="GO:0050906">
    <property type="term" value="P:detection of stimulus involved in sensory perception"/>
    <property type="evidence" value="ECO:0007669"/>
    <property type="project" value="UniProtKB-ARBA"/>
</dbReference>
<dbReference type="FunFam" id="1.10.287.70:FF:000143">
    <property type="entry name" value="Probable glutamate receptor"/>
    <property type="match status" value="1"/>
</dbReference>
<keyword evidence="6 9" id="KW-0472">Membrane</keyword>
<keyword evidence="5 9" id="KW-1133">Transmembrane helix</keyword>
<name>A0AAR5P577_DENPD</name>
<keyword evidence="4 9" id="KW-0812">Transmembrane</keyword>
<evidence type="ECO:0000256" key="2">
    <source>
        <dbReference type="ARBA" id="ARBA00008685"/>
    </source>
</evidence>
<evidence type="ECO:0000256" key="4">
    <source>
        <dbReference type="ARBA" id="ARBA00022692"/>
    </source>
</evidence>
<dbReference type="Gene3D" id="1.10.287.70">
    <property type="match status" value="1"/>
</dbReference>
<evidence type="ECO:0000313" key="12">
    <source>
        <dbReference type="Proteomes" id="UP000019118"/>
    </source>
</evidence>
<dbReference type="Proteomes" id="UP000019118">
    <property type="component" value="Unassembled WGS sequence"/>
</dbReference>
<sequence length="557" mass="63681">MKALDSAIMEEFQMASQISEEEWEAIRPTKNERRKYLLEKIQKYLSDYGTCDNCTKWTIEAGETWGREYQMLDEATNAELLAVGTWRPSDGPNMIDALFPHVAHGFRRKLLPLVTFHNPPWQILKTNSTGDVVEYGGIVFNIIKELSKNLNFTFNVATVKPQSLLNASTLQSPKGDTDSSANFNGNSYITTYRVPHSILEMVHNKSAALGACAFTVTEENQRVINFTDPISIQAYTFLAARPRELSRALLFISPFRGDTWLCLSATIISMGPVLFYIHKLSPVYEYKGVRCKGGLATIQNCIWYMYGALLQQGGMHLPYADSARIIVGSWWLVVLVIGTTYCGNLVAYLTFPKIEVPMTTIDDVLAHKEMVSWSYAKNTLFEARLHNSVDKSFNIIFKDAKNIWDRKAMMGEIKSGKHVYIDWKIKLQYMIKEHFIDSGECSFALGVEEFCEEQIALIVAPDTPYLHKINEEIKKLHQVGLIQKWLSDYLPKKDKCWKKKRTIEVNNHTVNLDDMQGSFFVLFIGFLIAVIVISLEMLWSRKVTNNRKRKVVHQFVT</sequence>